<feature type="domain" description="Response regulatory" evidence="4">
    <location>
        <begin position="6"/>
        <end position="121"/>
    </location>
</feature>
<dbReference type="Gene3D" id="2.40.50.1020">
    <property type="entry name" value="LytTr DNA-binding domain"/>
    <property type="match status" value="1"/>
</dbReference>
<dbReference type="InterPro" id="IPR007492">
    <property type="entry name" value="LytTR_DNA-bd_dom"/>
</dbReference>
<dbReference type="PROSITE" id="PS50110">
    <property type="entry name" value="RESPONSE_REGULATORY"/>
    <property type="match status" value="1"/>
</dbReference>
<feature type="domain" description="HTH LytTR-type" evidence="5">
    <location>
        <begin position="162"/>
        <end position="231"/>
    </location>
</feature>
<dbReference type="InterPro" id="IPR011006">
    <property type="entry name" value="CheY-like_superfamily"/>
</dbReference>
<gene>
    <name evidence="6" type="ORF">EHT87_28720</name>
</gene>
<evidence type="ECO:0000256" key="2">
    <source>
        <dbReference type="PROSITE-ProRule" id="PRU00169"/>
    </source>
</evidence>
<dbReference type="CDD" id="cd17534">
    <property type="entry name" value="REC_DC-like"/>
    <property type="match status" value="1"/>
</dbReference>
<evidence type="ECO:0000313" key="7">
    <source>
        <dbReference type="Proteomes" id="UP000274271"/>
    </source>
</evidence>
<dbReference type="Pfam" id="PF00072">
    <property type="entry name" value="Response_reg"/>
    <property type="match status" value="1"/>
</dbReference>
<dbReference type="PROSITE" id="PS50930">
    <property type="entry name" value="HTH_LYTTR"/>
    <property type="match status" value="1"/>
</dbReference>
<evidence type="ECO:0000259" key="4">
    <source>
        <dbReference type="PROSITE" id="PS50110"/>
    </source>
</evidence>
<protein>
    <submittedName>
        <fullName evidence="6">Response regulator</fullName>
    </submittedName>
</protein>
<dbReference type="SMART" id="SM00850">
    <property type="entry name" value="LytTR"/>
    <property type="match status" value="1"/>
</dbReference>
<dbReference type="OrthoDB" id="1646880at2"/>
<dbReference type="AlphaFoldDB" id="A0A3P1CA87"/>
<dbReference type="Pfam" id="PF04397">
    <property type="entry name" value="LytTR"/>
    <property type="match status" value="1"/>
</dbReference>
<dbReference type="PANTHER" id="PTHR44591:SF3">
    <property type="entry name" value="RESPONSE REGULATORY DOMAIN-CONTAINING PROTEIN"/>
    <property type="match status" value="1"/>
</dbReference>
<feature type="modified residue" description="4-aspartylphosphate" evidence="2">
    <location>
        <position position="56"/>
    </location>
</feature>
<dbReference type="EMBL" id="RQJP01000007">
    <property type="protein sequence ID" value="RRB10228.1"/>
    <property type="molecule type" value="Genomic_DNA"/>
</dbReference>
<dbReference type="InterPro" id="IPR050595">
    <property type="entry name" value="Bact_response_regulator"/>
</dbReference>
<accession>A0A3P1CA87</accession>
<dbReference type="InterPro" id="IPR001789">
    <property type="entry name" value="Sig_transdc_resp-reg_receiver"/>
</dbReference>
<evidence type="ECO:0000259" key="5">
    <source>
        <dbReference type="PROSITE" id="PS50930"/>
    </source>
</evidence>
<keyword evidence="7" id="KW-1185">Reference proteome</keyword>
<dbReference type="Gene3D" id="3.40.50.2300">
    <property type="match status" value="1"/>
</dbReference>
<feature type="region of interest" description="Disordered" evidence="3">
    <location>
        <begin position="131"/>
        <end position="151"/>
    </location>
</feature>
<reference evidence="6 7" key="1">
    <citation type="submission" date="2018-11" db="EMBL/GenBank/DDBJ databases">
        <authorList>
            <person name="Zhou Z."/>
            <person name="Wang G."/>
        </authorList>
    </citation>
    <scope>NUCLEOTIDE SEQUENCE [LARGE SCALE GENOMIC DNA]</scope>
    <source>
        <strain evidence="6 7">KCTC42998</strain>
    </source>
</reference>
<sequence>MENRIRILIIEDEGILALDLSDQLEDDGYQVAGIASNGRKAIEIFREHPVDLVLCDINIRGEMDGIQTCEELCKIRPVPLIYITSQTDRNTVLRAKQTYPAAYIAKPFDTDALRLAIEMALNNFSRIPVLEQSQTEPPAHTPESADPKPHRNEPFLKLGDMLFIKQNYQFIKVPLREVLYLEADDIHTAVVTAGKKYVIRQAFSTILERLNHPRLARIHRSFAVNMDHIDSFSDTEIRIGGQSLPLGRNYKSGFMQHFPSF</sequence>
<dbReference type="PANTHER" id="PTHR44591">
    <property type="entry name" value="STRESS RESPONSE REGULATOR PROTEIN 1"/>
    <property type="match status" value="1"/>
</dbReference>
<evidence type="ECO:0000256" key="1">
    <source>
        <dbReference type="ARBA" id="ARBA00022553"/>
    </source>
</evidence>
<evidence type="ECO:0000313" key="6">
    <source>
        <dbReference type="EMBL" id="RRB10228.1"/>
    </source>
</evidence>
<dbReference type="GO" id="GO:0000160">
    <property type="term" value="P:phosphorelay signal transduction system"/>
    <property type="evidence" value="ECO:0007669"/>
    <property type="project" value="InterPro"/>
</dbReference>
<proteinExistence type="predicted"/>
<keyword evidence="1 2" id="KW-0597">Phosphoprotein</keyword>
<dbReference type="SUPFAM" id="SSF52172">
    <property type="entry name" value="CheY-like"/>
    <property type="match status" value="1"/>
</dbReference>
<dbReference type="RefSeq" id="WP_124910241.1">
    <property type="nucleotide sequence ID" value="NZ_RQJP01000007.1"/>
</dbReference>
<dbReference type="GO" id="GO:0003677">
    <property type="term" value="F:DNA binding"/>
    <property type="evidence" value="ECO:0007669"/>
    <property type="project" value="InterPro"/>
</dbReference>
<dbReference type="Proteomes" id="UP000274271">
    <property type="component" value="Unassembled WGS sequence"/>
</dbReference>
<name>A0A3P1CA87_9BACT</name>
<organism evidence="6 7">
    <name type="scientific">Larkinella knui</name>
    <dbReference type="NCBI Taxonomy" id="2025310"/>
    <lineage>
        <taxon>Bacteria</taxon>
        <taxon>Pseudomonadati</taxon>
        <taxon>Bacteroidota</taxon>
        <taxon>Cytophagia</taxon>
        <taxon>Cytophagales</taxon>
        <taxon>Spirosomataceae</taxon>
        <taxon>Larkinella</taxon>
    </lineage>
</organism>
<evidence type="ECO:0000256" key="3">
    <source>
        <dbReference type="SAM" id="MobiDB-lite"/>
    </source>
</evidence>
<comment type="caution">
    <text evidence="6">The sequence shown here is derived from an EMBL/GenBank/DDBJ whole genome shotgun (WGS) entry which is preliminary data.</text>
</comment>
<dbReference type="SMART" id="SM00448">
    <property type="entry name" value="REC"/>
    <property type="match status" value="1"/>
</dbReference>